<keyword evidence="2" id="KW-1185">Reference proteome</keyword>
<dbReference type="InterPro" id="IPR035901">
    <property type="entry name" value="GIY-YIG_endonuc_sf"/>
</dbReference>
<proteinExistence type="predicted"/>
<name>D7VLD5_SPHSI</name>
<reference evidence="1" key="1">
    <citation type="submission" date="2010-07" db="EMBL/GenBank/DDBJ databases">
        <authorList>
            <person name="Muzny D."/>
            <person name="Qin X."/>
            <person name="Buhay C."/>
            <person name="Dugan-Rocha S."/>
            <person name="Ding Y."/>
            <person name="Chen G."/>
            <person name="Hawes A."/>
            <person name="Holder M."/>
            <person name="Jhangiani S."/>
            <person name="Johnson A."/>
            <person name="Khan Z."/>
            <person name="Li Z."/>
            <person name="Liu W."/>
            <person name="Liu X."/>
            <person name="Perez L."/>
            <person name="Shen H."/>
            <person name="Wang Q."/>
            <person name="Watt J."/>
            <person name="Xi L."/>
            <person name="Xin Y."/>
            <person name="Zhou J."/>
            <person name="Deng J."/>
            <person name="Jiang H."/>
            <person name="Liu Y."/>
            <person name="Qu J."/>
            <person name="Song X.-Z."/>
            <person name="Zhang L."/>
            <person name="Villasana D."/>
            <person name="Johnson A."/>
            <person name="Liu J."/>
            <person name="Liyanage D."/>
            <person name="Lorensuhewa L."/>
            <person name="Robinson T."/>
            <person name="Song A."/>
            <person name="Song B.-B."/>
            <person name="Dinh H."/>
            <person name="Thornton R."/>
            <person name="Coyle M."/>
            <person name="Francisco L."/>
            <person name="Jackson L."/>
            <person name="Javaid M."/>
            <person name="Korchina V."/>
            <person name="Kovar C."/>
            <person name="Mata R."/>
            <person name="Mathew T."/>
            <person name="Ngo R."/>
            <person name="Nguyen L."/>
            <person name="Nguyen N."/>
            <person name="Okwuonu G."/>
            <person name="Ongeri F."/>
            <person name="Pham C."/>
            <person name="Simmons D."/>
            <person name="Wilczek-Boney K."/>
            <person name="Hale W."/>
            <person name="Jakkamsetti A."/>
            <person name="Pham P."/>
            <person name="Ruth R."/>
            <person name="San Lucas F."/>
            <person name="Warren J."/>
            <person name="Zhang J."/>
            <person name="Zhao Z."/>
            <person name="Zhou C."/>
            <person name="Zhu D."/>
            <person name="Lee S."/>
            <person name="Bess C."/>
            <person name="Blankenburg K."/>
            <person name="Forbes L."/>
            <person name="Fu Q."/>
            <person name="Gubbala S."/>
            <person name="Hirani K."/>
            <person name="Jayaseelan J.C."/>
            <person name="Lara F."/>
            <person name="Munidasa M."/>
            <person name="Palculict T."/>
            <person name="Patil S."/>
            <person name="Pu L.-L."/>
            <person name="Saada N."/>
            <person name="Tang L."/>
            <person name="Weissenberger G."/>
            <person name="Zhu Y."/>
            <person name="Hemphill L."/>
            <person name="Shang Y."/>
            <person name="Youmans B."/>
            <person name="Ayvaz T."/>
            <person name="Ross M."/>
            <person name="Santibanez J."/>
            <person name="Aqrawi P."/>
            <person name="Gross S."/>
            <person name="Joshi V."/>
            <person name="Fowler G."/>
            <person name="Nazareth L."/>
            <person name="Reid J."/>
            <person name="Worley K."/>
            <person name="Petrosino J."/>
            <person name="Highlander S."/>
            <person name="Gibbs R."/>
        </authorList>
    </citation>
    <scope>NUCLEOTIDE SEQUENCE [LARGE SCALE GENOMIC DNA]</scope>
    <source>
        <strain evidence="1">ATCC 33861</strain>
    </source>
</reference>
<dbReference type="EMBL" id="ACHA02000006">
    <property type="protein sequence ID" value="EFK58408.1"/>
    <property type="molecule type" value="Genomic_DNA"/>
</dbReference>
<sequence length="93" mass="10826">MDWCIVYQECYETKNEALIRERQLKSWKSRLKIEELINKSDELVQIIPIKSEGSLVRIPVASTKASARMLFLLSLNYVLYIPQVSDNTSDIFT</sequence>
<evidence type="ECO:0000313" key="1">
    <source>
        <dbReference type="EMBL" id="EFK58408.1"/>
    </source>
</evidence>
<comment type="caution">
    <text evidence="1">The sequence shown here is derived from an EMBL/GenBank/DDBJ whole genome shotgun (WGS) entry which is preliminary data.</text>
</comment>
<gene>
    <name evidence="1" type="ORF">HMPREF0766_11804</name>
</gene>
<dbReference type="Gene3D" id="3.40.1440.10">
    <property type="entry name" value="GIY-YIG endonuclease"/>
    <property type="match status" value="1"/>
</dbReference>
<dbReference type="AlphaFoldDB" id="D7VLD5"/>
<organism evidence="1 2">
    <name type="scientific">Sphingobacterium spiritivorum ATCC 33861</name>
    <dbReference type="NCBI Taxonomy" id="525373"/>
    <lineage>
        <taxon>Bacteria</taxon>
        <taxon>Pseudomonadati</taxon>
        <taxon>Bacteroidota</taxon>
        <taxon>Sphingobacteriia</taxon>
        <taxon>Sphingobacteriales</taxon>
        <taxon>Sphingobacteriaceae</taxon>
        <taxon>Sphingobacterium</taxon>
    </lineage>
</organism>
<dbReference type="HOGENOM" id="CLU_2398080_0_0_10"/>
<accession>D7VLD5</accession>
<protein>
    <submittedName>
        <fullName evidence="1">Uncharacterized protein</fullName>
    </submittedName>
</protein>
<evidence type="ECO:0000313" key="2">
    <source>
        <dbReference type="Proteomes" id="UP000006258"/>
    </source>
</evidence>
<dbReference type="Proteomes" id="UP000006258">
    <property type="component" value="Unassembled WGS sequence"/>
</dbReference>